<evidence type="ECO:0000313" key="2">
    <source>
        <dbReference type="Proteomes" id="UP000219440"/>
    </source>
</evidence>
<evidence type="ECO:0000313" key="1">
    <source>
        <dbReference type="EMBL" id="SOE72424.1"/>
    </source>
</evidence>
<sequence length="82" mass="8663">MEGSSVGLALMPTVIPGTLNGGARPNAESYTHGGFPAAAFPASWRGWSPQDPRFAVVRPDLEFAPLTAAKHLEGDCVVVERE</sequence>
<reference evidence="1 2" key="1">
    <citation type="submission" date="2017-09" db="EMBL/GenBank/DDBJ databases">
        <authorList>
            <person name="Ehlers B."/>
            <person name="Leendertz F.H."/>
        </authorList>
    </citation>
    <scope>NUCLEOTIDE SEQUENCE [LARGE SCALE GENOMIC DNA]</scope>
    <source>
        <strain evidence="1 2">CGMCC 1.05381</strain>
    </source>
</reference>
<dbReference type="Proteomes" id="UP000219440">
    <property type="component" value="Unassembled WGS sequence"/>
</dbReference>
<organism evidence="1 2">
    <name type="scientific">Salinibacterium xinjiangense</name>
    <dbReference type="NCBI Taxonomy" id="386302"/>
    <lineage>
        <taxon>Bacteria</taxon>
        <taxon>Bacillati</taxon>
        <taxon>Actinomycetota</taxon>
        <taxon>Actinomycetes</taxon>
        <taxon>Micrococcales</taxon>
        <taxon>Microbacteriaceae</taxon>
        <taxon>Salinibacterium</taxon>
    </lineage>
</organism>
<protein>
    <submittedName>
        <fullName evidence="1">Uncharacterized protein</fullName>
    </submittedName>
</protein>
<dbReference type="EMBL" id="OCST01000005">
    <property type="protein sequence ID" value="SOE72424.1"/>
    <property type="molecule type" value="Genomic_DNA"/>
</dbReference>
<dbReference type="AlphaFoldDB" id="A0A2C9A0L7"/>
<name>A0A2C9A0L7_9MICO</name>
<keyword evidence="2" id="KW-1185">Reference proteome</keyword>
<gene>
    <name evidence="1" type="ORF">SAMN06296378_2492</name>
</gene>
<accession>A0A2C9A0L7</accession>
<proteinExistence type="predicted"/>